<dbReference type="InterPro" id="IPR005495">
    <property type="entry name" value="LptG/LptF_permease"/>
</dbReference>
<keyword evidence="4 6" id="KW-1133">Transmembrane helix</keyword>
<evidence type="ECO:0000256" key="3">
    <source>
        <dbReference type="ARBA" id="ARBA00022692"/>
    </source>
</evidence>
<keyword evidence="2" id="KW-1003">Cell membrane</keyword>
<comment type="subcellular location">
    <subcellularLocation>
        <location evidence="1">Cell membrane</location>
        <topology evidence="1">Multi-pass membrane protein</topology>
    </subcellularLocation>
</comment>
<name>A0A0D2HLU8_9BACT</name>
<comment type="caution">
    <text evidence="7">The sequence shown here is derived from an EMBL/GenBank/DDBJ whole genome shotgun (WGS) entry which is preliminary data.</text>
</comment>
<feature type="transmembrane region" description="Helical" evidence="6">
    <location>
        <begin position="40"/>
        <end position="59"/>
    </location>
</feature>
<evidence type="ECO:0000313" key="7">
    <source>
        <dbReference type="EMBL" id="KIX11538.1"/>
    </source>
</evidence>
<dbReference type="AlphaFoldDB" id="A0A0D2HLU8"/>
<organism evidence="7 8">
    <name type="scientific">Dethiosulfatarculus sandiegensis</name>
    <dbReference type="NCBI Taxonomy" id="1429043"/>
    <lineage>
        <taxon>Bacteria</taxon>
        <taxon>Pseudomonadati</taxon>
        <taxon>Thermodesulfobacteriota</taxon>
        <taxon>Desulfarculia</taxon>
        <taxon>Desulfarculales</taxon>
        <taxon>Desulfarculaceae</taxon>
        <taxon>Dethiosulfatarculus</taxon>
    </lineage>
</organism>
<evidence type="ECO:0000256" key="1">
    <source>
        <dbReference type="ARBA" id="ARBA00004651"/>
    </source>
</evidence>
<sequence length="369" mass="41325">MAVATFILLLAKIVELTDMVVTRGVGMGVVARLLLYAMPYFFVFTVPMATLLGVLLGFLRLSSDNEIIALRAAGVSLRSLLPPVAALALLAWMLTQGLSLWVLPWGHNQFENVVFEVAHSRADLALRERVFLDSFGKMTMYVNRLPGERLMQDIFIVDERDPEKVNTVVAKRGRLFPGKDGHIILRLYEGTMHGVDSSLRSARNASFKTYDIQLETGSIGQAQRQGKHRKEMYLGELLSAMDQNVNDDRQHNLLDMEFQQRFSYPFSCLVMALIALPLGTHWQGGRSWGVIAALAVFLVYYLMLSLAWSLGDTGYYPPKIGVWMPNLTFGVLGFLMFKAEVREKPLPILDALGNLPALIMSKHTKDAEE</sequence>
<dbReference type="FunCoup" id="A0A0D2HLU8">
    <property type="interactions" value="212"/>
</dbReference>
<evidence type="ECO:0000256" key="4">
    <source>
        <dbReference type="ARBA" id="ARBA00022989"/>
    </source>
</evidence>
<dbReference type="STRING" id="1429043.X474_23970"/>
<reference evidence="7 8" key="1">
    <citation type="submission" date="2013-11" db="EMBL/GenBank/DDBJ databases">
        <title>Metagenomic analysis of a methanogenic consortium involved in long chain n-alkane degradation.</title>
        <authorList>
            <person name="Davidova I.A."/>
            <person name="Callaghan A.V."/>
            <person name="Wawrik B."/>
            <person name="Pruitt S."/>
            <person name="Marks C."/>
            <person name="Duncan K.E."/>
            <person name="Suflita J.M."/>
        </authorList>
    </citation>
    <scope>NUCLEOTIDE SEQUENCE [LARGE SCALE GENOMIC DNA]</scope>
    <source>
        <strain evidence="7 8">SPR</strain>
    </source>
</reference>
<dbReference type="NCBIfam" id="TIGR04407">
    <property type="entry name" value="LptF_YjgP"/>
    <property type="match status" value="1"/>
</dbReference>
<dbReference type="Pfam" id="PF03739">
    <property type="entry name" value="LptF_LptG"/>
    <property type="match status" value="1"/>
</dbReference>
<dbReference type="PANTHER" id="PTHR33529:SF6">
    <property type="entry name" value="YJGP_YJGQ FAMILY PERMEASE"/>
    <property type="match status" value="1"/>
</dbReference>
<evidence type="ECO:0000313" key="8">
    <source>
        <dbReference type="Proteomes" id="UP000032233"/>
    </source>
</evidence>
<dbReference type="InParanoid" id="A0A0D2HLU8"/>
<dbReference type="GO" id="GO:0015920">
    <property type="term" value="P:lipopolysaccharide transport"/>
    <property type="evidence" value="ECO:0007669"/>
    <property type="project" value="TreeGrafter"/>
</dbReference>
<feature type="transmembrane region" description="Helical" evidence="6">
    <location>
        <begin position="262"/>
        <end position="280"/>
    </location>
</feature>
<dbReference type="GO" id="GO:0043190">
    <property type="term" value="C:ATP-binding cassette (ABC) transporter complex"/>
    <property type="evidence" value="ECO:0007669"/>
    <property type="project" value="InterPro"/>
</dbReference>
<dbReference type="PANTHER" id="PTHR33529">
    <property type="entry name" value="SLR0882 PROTEIN-RELATED"/>
    <property type="match status" value="1"/>
</dbReference>
<evidence type="ECO:0000256" key="6">
    <source>
        <dbReference type="SAM" id="Phobius"/>
    </source>
</evidence>
<protein>
    <submittedName>
        <fullName evidence="7">Uncharacterized protein</fullName>
    </submittedName>
</protein>
<accession>A0A0D2HLU8</accession>
<evidence type="ECO:0000256" key="2">
    <source>
        <dbReference type="ARBA" id="ARBA00022475"/>
    </source>
</evidence>
<feature type="transmembrane region" description="Helical" evidence="6">
    <location>
        <begin position="320"/>
        <end position="337"/>
    </location>
</feature>
<feature type="transmembrane region" description="Helical" evidence="6">
    <location>
        <begin position="80"/>
        <end position="103"/>
    </location>
</feature>
<dbReference type="EMBL" id="AZAC01000056">
    <property type="protein sequence ID" value="KIX11538.1"/>
    <property type="molecule type" value="Genomic_DNA"/>
</dbReference>
<gene>
    <name evidence="7" type="ORF">X474_23970</name>
</gene>
<dbReference type="InterPro" id="IPR030922">
    <property type="entry name" value="LptF"/>
</dbReference>
<dbReference type="GO" id="GO:0055085">
    <property type="term" value="P:transmembrane transport"/>
    <property type="evidence" value="ECO:0007669"/>
    <property type="project" value="InterPro"/>
</dbReference>
<dbReference type="Proteomes" id="UP000032233">
    <property type="component" value="Unassembled WGS sequence"/>
</dbReference>
<keyword evidence="3 6" id="KW-0812">Transmembrane</keyword>
<proteinExistence type="predicted"/>
<keyword evidence="5 6" id="KW-0472">Membrane</keyword>
<evidence type="ECO:0000256" key="5">
    <source>
        <dbReference type="ARBA" id="ARBA00023136"/>
    </source>
</evidence>
<keyword evidence="8" id="KW-1185">Reference proteome</keyword>
<feature type="transmembrane region" description="Helical" evidence="6">
    <location>
        <begin position="287"/>
        <end position="308"/>
    </location>
</feature>